<reference evidence="1 2" key="1">
    <citation type="submission" date="2014-03" db="EMBL/GenBank/DDBJ databases">
        <title>Bradyrhizobium valentinum sp. nov., isolated from effective nodules of Lupinus mariae-josephae, a lupine endemic of basic-lime soils in Eastern Spain.</title>
        <authorList>
            <person name="Duran D."/>
            <person name="Rey L."/>
            <person name="Navarro A."/>
            <person name="Busquets A."/>
            <person name="Imperial J."/>
            <person name="Ruiz-Argueso T."/>
        </authorList>
    </citation>
    <scope>NUCLEOTIDE SEQUENCE [LARGE SCALE GENOMIC DNA]</scope>
    <source>
        <strain evidence="1 2">Ro19</strain>
    </source>
</reference>
<evidence type="ECO:0000313" key="2">
    <source>
        <dbReference type="Proteomes" id="UP000052023"/>
    </source>
</evidence>
<evidence type="ECO:0000313" key="1">
    <source>
        <dbReference type="EMBL" id="KRR23711.1"/>
    </source>
</evidence>
<sequence length="146" mass="16186">MKKIFRARNVFLALTVSLVVWIAQFVYRTNNFCEPGDHPIQSEADAIAVANTKMAKNPFFSSERFGSAPDFVDALERTENCCNAIRSRNMLGLIFWDVYLGASISTTPNTGIYWRASRSAQSHTALVAMSNCGVISTSDSDKDADY</sequence>
<comment type="caution">
    <text evidence="1">The sequence shown here is derived from an EMBL/GenBank/DDBJ whole genome shotgun (WGS) entry which is preliminary data.</text>
</comment>
<dbReference type="Proteomes" id="UP000052023">
    <property type="component" value="Unassembled WGS sequence"/>
</dbReference>
<dbReference type="EMBL" id="LLYA01000158">
    <property type="protein sequence ID" value="KRR23711.1"/>
    <property type="molecule type" value="Genomic_DNA"/>
</dbReference>
<organism evidence="1 2">
    <name type="scientific">Bradyrhizobium retamae</name>
    <dbReference type="NCBI Taxonomy" id="1300035"/>
    <lineage>
        <taxon>Bacteria</taxon>
        <taxon>Pseudomonadati</taxon>
        <taxon>Pseudomonadota</taxon>
        <taxon>Alphaproteobacteria</taxon>
        <taxon>Hyphomicrobiales</taxon>
        <taxon>Nitrobacteraceae</taxon>
        <taxon>Bradyrhizobium</taxon>
    </lineage>
</organism>
<dbReference type="AlphaFoldDB" id="A0A0R3MZW9"/>
<accession>A0A0R3MZW9</accession>
<protein>
    <submittedName>
        <fullName evidence="1">Uncharacterized protein</fullName>
    </submittedName>
</protein>
<name>A0A0R3MZW9_9BRAD</name>
<keyword evidence="2" id="KW-1185">Reference proteome</keyword>
<dbReference type="RefSeq" id="WP_156433767.1">
    <property type="nucleotide sequence ID" value="NZ_LLYA01000158.1"/>
</dbReference>
<proteinExistence type="predicted"/>
<gene>
    <name evidence="1" type="ORF">CQ13_26915</name>
</gene>